<dbReference type="Gene3D" id="3.50.50.60">
    <property type="entry name" value="FAD/NAD(P)-binding domain"/>
    <property type="match status" value="1"/>
</dbReference>
<keyword evidence="6" id="KW-1185">Reference proteome</keyword>
<evidence type="ECO:0000256" key="1">
    <source>
        <dbReference type="ARBA" id="ARBA00022630"/>
    </source>
</evidence>
<protein>
    <submittedName>
        <fullName evidence="5">FAD-binding protein</fullName>
    </submittedName>
</protein>
<evidence type="ECO:0000256" key="2">
    <source>
        <dbReference type="ARBA" id="ARBA00023002"/>
    </source>
</evidence>
<organism evidence="5 6">
    <name type="scientific">Acetobacter musti</name>
    <dbReference type="NCBI Taxonomy" id="864732"/>
    <lineage>
        <taxon>Bacteria</taxon>
        <taxon>Pseudomonadati</taxon>
        <taxon>Pseudomonadota</taxon>
        <taxon>Alphaproteobacteria</taxon>
        <taxon>Acetobacterales</taxon>
        <taxon>Acetobacteraceae</taxon>
        <taxon>Acetobacter</taxon>
    </lineage>
</organism>
<accession>A0ABX0JUY0</accession>
<dbReference type="RefSeq" id="WP_173585105.1">
    <property type="nucleotide sequence ID" value="NZ_WOTB01000053.1"/>
</dbReference>
<proteinExistence type="predicted"/>
<reference evidence="5 6" key="1">
    <citation type="journal article" date="2020" name="Int. J. Syst. Evol. Microbiol.">
        <title>Novel acetic acid bacteria from cider fermentations: Acetobacter conturbans sp. nov. and Acetobacter fallax sp. nov.</title>
        <authorList>
            <person name="Sombolestani A.S."/>
            <person name="Cleenwerck I."/>
            <person name="Cnockaert M."/>
            <person name="Borremans W."/>
            <person name="Wieme A.D."/>
            <person name="De Vuyst L."/>
            <person name="Vandamme P."/>
        </authorList>
    </citation>
    <scope>NUCLEOTIDE SEQUENCE [LARGE SCALE GENOMIC DNA]</scope>
    <source>
        <strain evidence="5 6">LMG 30640</strain>
    </source>
</reference>
<dbReference type="Pfam" id="PF00890">
    <property type="entry name" value="FAD_binding_2"/>
    <property type="match status" value="1"/>
</dbReference>
<keyword evidence="1" id="KW-0285">Flavoprotein</keyword>
<evidence type="ECO:0000313" key="5">
    <source>
        <dbReference type="EMBL" id="NHN86790.1"/>
    </source>
</evidence>
<evidence type="ECO:0000313" key="6">
    <source>
        <dbReference type="Proteomes" id="UP000635278"/>
    </source>
</evidence>
<comment type="caution">
    <text evidence="5">The sequence shown here is derived from an EMBL/GenBank/DDBJ whole genome shotgun (WGS) entry which is preliminary data.</text>
</comment>
<dbReference type="Gene3D" id="1.20.58.100">
    <property type="entry name" value="Fumarate reductase/succinate dehydrogenase flavoprotein-like, C-terminal domain"/>
    <property type="match status" value="1"/>
</dbReference>
<dbReference type="Pfam" id="PF02910">
    <property type="entry name" value="Succ_DH_flav_C"/>
    <property type="match status" value="1"/>
</dbReference>
<dbReference type="EMBL" id="WOTB01000053">
    <property type="protein sequence ID" value="NHN86790.1"/>
    <property type="molecule type" value="Genomic_DNA"/>
</dbReference>
<dbReference type="InterPro" id="IPR015939">
    <property type="entry name" value="Fum_Rdtase/Succ_DH_flav-like_C"/>
</dbReference>
<dbReference type="Proteomes" id="UP000635278">
    <property type="component" value="Unassembled WGS sequence"/>
</dbReference>
<dbReference type="PANTHER" id="PTHR11632:SF51">
    <property type="entry name" value="SUCCINATE DEHYDROGENASE [UBIQUINONE] FLAVOPROTEIN SUBUNIT, MITOCHONDRIAL"/>
    <property type="match status" value="1"/>
</dbReference>
<feature type="domain" description="FAD-dependent oxidoreductase 2 FAD-binding" evidence="3">
    <location>
        <begin position="7"/>
        <end position="355"/>
    </location>
</feature>
<keyword evidence="2" id="KW-0560">Oxidoreductase</keyword>
<name>A0ABX0JUY0_9PROT</name>
<dbReference type="PANTHER" id="PTHR11632">
    <property type="entry name" value="SUCCINATE DEHYDROGENASE 2 FLAVOPROTEIN SUBUNIT"/>
    <property type="match status" value="1"/>
</dbReference>
<dbReference type="InterPro" id="IPR037099">
    <property type="entry name" value="Fum_R/Succ_DH_flav-like_C_sf"/>
</dbReference>
<dbReference type="InterPro" id="IPR030664">
    <property type="entry name" value="SdhA/FrdA/AprA"/>
</dbReference>
<evidence type="ECO:0000259" key="4">
    <source>
        <dbReference type="Pfam" id="PF02910"/>
    </source>
</evidence>
<gene>
    <name evidence="5" type="ORF">GOB93_19540</name>
</gene>
<dbReference type="SUPFAM" id="SSF51905">
    <property type="entry name" value="FAD/NAD(P)-binding domain"/>
    <property type="match status" value="1"/>
</dbReference>
<dbReference type="PRINTS" id="PR00368">
    <property type="entry name" value="FADPNR"/>
</dbReference>
<dbReference type="InterPro" id="IPR003953">
    <property type="entry name" value="FAD-dep_OxRdtase_2_FAD-bd"/>
</dbReference>
<sequence length="526" mass="55821">MDEISADVLIVGGGMAAGWAAVAAAKTGAAVVVADKGFMGTSGVTATAGPNHWWVPPDAGRREAAVRKRLETAFGLADPTWMARIIDITWRSIPELEPWYPFSGDGQGGVYRSGLRGPEYLRALRHYATSLGVRILDHHPVLELLARPDGSIGGAAGHDRLADRPWRARAGAVILATGGCAFRSGLLGSYSNTGDGYLMGVEAGAELSGMEFCIAYSISPAWLSTRTLPYTGARFFDAAGRQLDTPGWDRPREYLCSLAAAFRSGPVYADLHEAPRELPGVIREIQPATVAAFERRGLDMFRDRFEVKLFGEGTIRGTGGLRIADACCATSVPGLFAAGDAATREHIAGATSGGGAQNAAWALSSGVLSGQAASSAAARRSHSDRQSRLLSMGGAGLHPTGAVRPVDRKAVVQTAQAEILDPDKALWRSEAKLSMSAKWLEDAWEDVCGSLRGEGLDAVAARETAAMAATARWCNAAALARKESRGMHIREDYPGQDTDWSRRLITGGLETVYTQREEAPVSELAL</sequence>
<dbReference type="SUPFAM" id="SSF46977">
    <property type="entry name" value="Succinate dehydrogenase/fumarate reductase flavoprotein C-terminal domain"/>
    <property type="match status" value="1"/>
</dbReference>
<evidence type="ECO:0000259" key="3">
    <source>
        <dbReference type="Pfam" id="PF00890"/>
    </source>
</evidence>
<feature type="domain" description="Fumarate reductase/succinate dehydrogenase flavoprotein-like C-terminal" evidence="4">
    <location>
        <begin position="457"/>
        <end position="505"/>
    </location>
</feature>
<dbReference type="InterPro" id="IPR036188">
    <property type="entry name" value="FAD/NAD-bd_sf"/>
</dbReference>